<evidence type="ECO:0000259" key="1">
    <source>
        <dbReference type="Pfam" id="PF00004"/>
    </source>
</evidence>
<dbReference type="Gene3D" id="3.40.50.300">
    <property type="entry name" value="P-loop containing nucleotide triphosphate hydrolases"/>
    <property type="match status" value="1"/>
</dbReference>
<dbReference type="SUPFAM" id="SSF52540">
    <property type="entry name" value="P-loop containing nucleoside triphosphate hydrolases"/>
    <property type="match status" value="1"/>
</dbReference>
<dbReference type="GO" id="GO:0016887">
    <property type="term" value="F:ATP hydrolysis activity"/>
    <property type="evidence" value="ECO:0007669"/>
    <property type="project" value="InterPro"/>
</dbReference>
<protein>
    <submittedName>
        <fullName evidence="2">MoxR-like ATPase</fullName>
    </submittedName>
</protein>
<dbReference type="EMBL" id="FODT01000002">
    <property type="protein sequence ID" value="SEO34773.1"/>
    <property type="molecule type" value="Genomic_DNA"/>
</dbReference>
<dbReference type="AlphaFoldDB" id="A0A1H8NZI6"/>
<reference evidence="3" key="1">
    <citation type="submission" date="2016-10" db="EMBL/GenBank/DDBJ databases">
        <authorList>
            <person name="Varghese N."/>
            <person name="Submissions S."/>
        </authorList>
    </citation>
    <scope>NUCLEOTIDE SEQUENCE [LARGE SCALE GENOMIC DNA]</scope>
    <source>
        <strain evidence="3">DSM 123</strain>
    </source>
</reference>
<organism evidence="2 3">
    <name type="scientific">Rhodopseudomonas pseudopalustris</name>
    <dbReference type="NCBI Taxonomy" id="1513892"/>
    <lineage>
        <taxon>Bacteria</taxon>
        <taxon>Pseudomonadati</taxon>
        <taxon>Pseudomonadota</taxon>
        <taxon>Alphaproteobacteria</taxon>
        <taxon>Hyphomicrobiales</taxon>
        <taxon>Nitrobacteraceae</taxon>
        <taxon>Rhodopseudomonas</taxon>
    </lineage>
</organism>
<sequence length="369" mass="40307">MHGNPMNIPPVSIAAAKAALIEQYAEPTLRRRASMLWGTRGVGKSSVVRQVAEHYKVPLVDLRLTTIEPVDIRGAIYADENLAKTVWFPPEFLPSADQPEGLLFLDELTAADQRLQISAYSLILDRRVGNYQLPDGWLVVAAGNASFHGAISHDMGTALADRMFHFNVQTAIDAFLSHAMARDFAPEVMAYLKIRPDKLDDTQAQLAGDHLIGASPRGWEDISNVLKSGLSDQAKRLFVQGRIGAANAAEFFGVLREIKAGTDVARLLAARPGPDTAALLPKTLDALYGMLYGLLAACTDQPTLARALEIIEQLPDIRGAVPLPIREAQTLAMELLIQRALENGLEAAIFDSPAYARYGERRQMDMQDA</sequence>
<dbReference type="Pfam" id="PF00004">
    <property type="entry name" value="AAA"/>
    <property type="match status" value="1"/>
</dbReference>
<dbReference type="RefSeq" id="WP_092682156.1">
    <property type="nucleotide sequence ID" value="NZ_FODT01000002.1"/>
</dbReference>
<dbReference type="InterPro" id="IPR027417">
    <property type="entry name" value="P-loop_NTPase"/>
</dbReference>
<dbReference type="InterPro" id="IPR003959">
    <property type="entry name" value="ATPase_AAA_core"/>
</dbReference>
<proteinExistence type="predicted"/>
<evidence type="ECO:0000313" key="3">
    <source>
        <dbReference type="Proteomes" id="UP000199615"/>
    </source>
</evidence>
<dbReference type="OrthoDB" id="9808317at2"/>
<gene>
    <name evidence="2" type="ORF">SAMN05444123_102334</name>
</gene>
<feature type="domain" description="ATPase AAA-type core" evidence="1">
    <location>
        <begin position="35"/>
        <end position="111"/>
    </location>
</feature>
<dbReference type="Proteomes" id="UP000199615">
    <property type="component" value="Unassembled WGS sequence"/>
</dbReference>
<keyword evidence="3" id="KW-1185">Reference proteome</keyword>
<evidence type="ECO:0000313" key="2">
    <source>
        <dbReference type="EMBL" id="SEO34773.1"/>
    </source>
</evidence>
<accession>A0A1H8NZI6</accession>
<dbReference type="GO" id="GO:0005524">
    <property type="term" value="F:ATP binding"/>
    <property type="evidence" value="ECO:0007669"/>
    <property type="project" value="InterPro"/>
</dbReference>
<name>A0A1H8NZI6_9BRAD</name>